<feature type="compositionally biased region" description="Basic and acidic residues" evidence="2">
    <location>
        <begin position="985"/>
        <end position="1007"/>
    </location>
</feature>
<dbReference type="Gene3D" id="2.60.60.20">
    <property type="entry name" value="PLAT/LH2 domain"/>
    <property type="match status" value="1"/>
</dbReference>
<proteinExistence type="predicted"/>
<feature type="domain" description="PLAT" evidence="4">
    <location>
        <begin position="737"/>
        <end position="854"/>
    </location>
</feature>
<feature type="transmembrane region" description="Helical" evidence="3">
    <location>
        <begin position="900"/>
        <end position="921"/>
    </location>
</feature>
<dbReference type="InterPro" id="IPR036392">
    <property type="entry name" value="PLAT/LH2_dom_sf"/>
</dbReference>
<evidence type="ECO:0000256" key="2">
    <source>
        <dbReference type="SAM" id="MobiDB-lite"/>
    </source>
</evidence>
<comment type="caution">
    <text evidence="1">Lacks conserved residue(s) required for the propagation of feature annotation.</text>
</comment>
<dbReference type="InterPro" id="IPR001024">
    <property type="entry name" value="PLAT/LH2_dom"/>
</dbReference>
<dbReference type="SUPFAM" id="SSF49723">
    <property type="entry name" value="Lipase/lipooxygenase domain (PLAT/LH2 domain)"/>
    <property type="match status" value="1"/>
</dbReference>
<evidence type="ECO:0000256" key="1">
    <source>
        <dbReference type="PROSITE-ProRule" id="PRU00152"/>
    </source>
</evidence>
<organism evidence="5">
    <name type="scientific">Octopus bimaculoides</name>
    <name type="common">California two-spotted octopus</name>
    <dbReference type="NCBI Taxonomy" id="37653"/>
    <lineage>
        <taxon>Eukaryota</taxon>
        <taxon>Metazoa</taxon>
        <taxon>Spiralia</taxon>
        <taxon>Lophotrochozoa</taxon>
        <taxon>Mollusca</taxon>
        <taxon>Cephalopoda</taxon>
        <taxon>Coleoidea</taxon>
        <taxon>Octopodiformes</taxon>
        <taxon>Octopoda</taxon>
        <taxon>Incirrata</taxon>
        <taxon>Octopodidae</taxon>
        <taxon>Octopus</taxon>
    </lineage>
</organism>
<feature type="region of interest" description="Disordered" evidence="2">
    <location>
        <begin position="1039"/>
        <end position="1079"/>
    </location>
</feature>
<gene>
    <name evidence="5" type="ORF">OCBIM_22029120mg</name>
</gene>
<protein>
    <recommendedName>
        <fullName evidence="4">PLAT domain-containing protein</fullName>
    </recommendedName>
</protein>
<feature type="transmembrane region" description="Helical" evidence="3">
    <location>
        <begin position="941"/>
        <end position="963"/>
    </location>
</feature>
<feature type="region of interest" description="Disordered" evidence="2">
    <location>
        <begin position="985"/>
        <end position="1014"/>
    </location>
</feature>
<name>A0A0L8GRK9_OCTBM</name>
<dbReference type="SMART" id="SM00308">
    <property type="entry name" value="LH2"/>
    <property type="match status" value="1"/>
</dbReference>
<keyword evidence="3" id="KW-0472">Membrane</keyword>
<accession>A0A0L8GRK9</accession>
<dbReference type="PANTHER" id="PTHR10877">
    <property type="entry name" value="POLYCYSTIN FAMILY MEMBER"/>
    <property type="match status" value="1"/>
</dbReference>
<feature type="compositionally biased region" description="Basic and acidic residues" evidence="2">
    <location>
        <begin position="1058"/>
        <end position="1078"/>
    </location>
</feature>
<evidence type="ECO:0000259" key="4">
    <source>
        <dbReference type="PROSITE" id="PS50095"/>
    </source>
</evidence>
<feature type="transmembrane region" description="Helical" evidence="3">
    <location>
        <begin position="1150"/>
        <end position="1174"/>
    </location>
</feature>
<dbReference type="OrthoDB" id="444119at2759"/>
<dbReference type="PROSITE" id="PS50095">
    <property type="entry name" value="PLAT"/>
    <property type="match status" value="1"/>
</dbReference>
<dbReference type="InterPro" id="IPR051223">
    <property type="entry name" value="Polycystin"/>
</dbReference>
<dbReference type="Pfam" id="PF01477">
    <property type="entry name" value="PLAT"/>
    <property type="match status" value="1"/>
</dbReference>
<feature type="transmembrane region" description="Helical" evidence="3">
    <location>
        <begin position="695"/>
        <end position="713"/>
    </location>
</feature>
<keyword evidence="3" id="KW-1133">Transmembrane helix</keyword>
<keyword evidence="3" id="KW-0812">Transmembrane</keyword>
<reference evidence="5" key="1">
    <citation type="submission" date="2015-07" db="EMBL/GenBank/DDBJ databases">
        <title>MeaNS - Measles Nucleotide Surveillance Program.</title>
        <authorList>
            <person name="Tran T."/>
            <person name="Druce J."/>
        </authorList>
    </citation>
    <scope>NUCLEOTIDE SEQUENCE</scope>
    <source>
        <strain evidence="5">UCB-OBI-ISO-001</strain>
        <tissue evidence="5">Gonad</tissue>
    </source>
</reference>
<dbReference type="PANTHER" id="PTHR10877:SF183">
    <property type="entry name" value="AT14535P-RELATED"/>
    <property type="match status" value="1"/>
</dbReference>
<dbReference type="EMBL" id="KQ420660">
    <property type="protein sequence ID" value="KOF79686.1"/>
    <property type="molecule type" value="Genomic_DNA"/>
</dbReference>
<sequence length="1283" mass="147185">MKGASIIVATGTDTQYLFLSSQLVKDGFPNLISLEVTMNLGSAQPLEKDDVNRYRYNIQIQILPYLFDKRCEMKPQSGFQTTTLYRLSCKDLSLFSQKGNFFYSLSCKSLVSYIKQDEKLGESFDASFTLPATPNYQVDMNMYVYSVNNGKTCMEILSTFRYTVKPPISFRELSDEIDRVMLIEDAKIAKNSLLLLTSEVNKHSQHFHKAYSFYTENEKEEGLKNFIALRHKLLRVVHRLQVYKAQKMSDLSTLMDEITKNKREFNSTSKLICSEIYSNFAAQLQDQVTAMSMKAFDSDAQYLVSGISHMLSSYEVEPRFKMAAEEKKNNIQISVKSVDNFLSVIDRISVAVWFGHRTSIPVEIRSPTSVLEVTMALIFQNSVCDYPVSSTLHVGNTDISVKFKCQPENRTSEDRAAFLSTFLIYDNPYALAESIKPNYPVLSVRAYKSTPNHVDINPKYFRASGPKVPVGLQWKKFILKFDLRREGNFLYPSYSQNFSIPMITLNVSQSSNHYIFINLDEGPFQIDVVVHLTQKLSYKQFVLGNFQRLSESRVSQMDYVNYTVLVPVGSVEEKVYFVMVKPFKYYAMTDETVKIRMNKTNGNESHMGREESVEHVEIPMRFGFMSKLCLNWDDNNHVWSQNNCKLSNSSVEFNQVVECTCEQSNVLSARFFVPPNFVHPIDDAYRFAEVFTNPIMFLVVLLAWVIYIGLLHLTKRLDRRDRESTSLTVLSNNLTGYIYLVCVKTKWWLGSGTTARVYLVLMGARGHSSIVYLRDSHKQCFQSGDANWFLLTTENGIGDIEQILIWHDNSGSSPDWKLDYVTIQDLQTEDLWLFILSDWMSPNRGLFLTHAFLKPLDTIQQNSLKWKIFQLEVLNCFRRTHQWFSYIFTPPSSFTRAQRLTCTFALLLALMLGNIMFYGVPTDDPKKQVTVGSVKVSVTPLIIGLQTSLVIIPIGLILTQLFIQVKPRFHDFFIVHKKEEKLKPKIKEEGGEERKMMAEDHERKPNTENKTGSYSFSVHVRPSLSQNVYNILQSLIGDESSSSRASGADAKVKPKKGTTAEDKQQDSTAELKKERETDSVYLVQSANTNDGYVAQLPKTNASDDYEKDSQKDKKDGKHSSASLNHDKDDNEDLDTKKESKSSNPLAPHGLLPWWFVYISWTITLTFCLISTYFIMLYGLTYGYERSIDWTVAFFTSLVQSIFLEQPFEILLKTAVVVLLRMRLNIEVFYISMVDIKDKDFMERIHDICHYEGNYSFVIHLPVLATKKTDNDPEQGPEKSFATA</sequence>
<feature type="compositionally biased region" description="Basic and acidic residues" evidence="2">
    <location>
        <begin position="1107"/>
        <end position="1140"/>
    </location>
</feature>
<evidence type="ECO:0000313" key="5">
    <source>
        <dbReference type="EMBL" id="KOF79686.1"/>
    </source>
</evidence>
<feature type="region of interest" description="Disordered" evidence="2">
    <location>
        <begin position="1092"/>
        <end position="1144"/>
    </location>
</feature>
<evidence type="ECO:0000256" key="3">
    <source>
        <dbReference type="SAM" id="Phobius"/>
    </source>
</evidence>